<proteinExistence type="predicted"/>
<evidence type="ECO:0000259" key="1">
    <source>
        <dbReference type="Pfam" id="PF13454"/>
    </source>
</evidence>
<reference evidence="3" key="1">
    <citation type="journal article" date="2022" name="Microorganisms">
        <title>Beyond the ABCs#Discovery of Three New Plasmid Types in Rhodobacterales (RepQ, RepY, RepW).</title>
        <authorList>
            <person name="Freese H.M."/>
            <person name="Ringel V."/>
            <person name="Overmann J."/>
            <person name="Petersen J."/>
        </authorList>
    </citation>
    <scope>NUCLEOTIDE SEQUENCE [LARGE SCALE GENOMIC DNA]</scope>
    <source>
        <strain evidence="3">DSM 109990</strain>
    </source>
</reference>
<feature type="domain" description="FAD-dependent urate hydroxylase HpyO/Asp monooxygenase CreE-like FAD/NAD(P)-binding" evidence="1">
    <location>
        <begin position="10"/>
        <end position="163"/>
    </location>
</feature>
<dbReference type="EMBL" id="CP085144">
    <property type="protein sequence ID" value="UOA14857.1"/>
    <property type="molecule type" value="Genomic_DNA"/>
</dbReference>
<dbReference type="Proteomes" id="UP000831019">
    <property type="component" value="Chromosome"/>
</dbReference>
<dbReference type="PANTHER" id="PTHR40254:SF1">
    <property type="entry name" value="BLR0577 PROTEIN"/>
    <property type="match status" value="1"/>
</dbReference>
<evidence type="ECO:0000313" key="2">
    <source>
        <dbReference type="EMBL" id="UOA14857.1"/>
    </source>
</evidence>
<dbReference type="InterPro" id="IPR036188">
    <property type="entry name" value="FAD/NAD-bd_sf"/>
</dbReference>
<accession>A0ABY3ZKZ3</accession>
<dbReference type="InterPro" id="IPR038732">
    <property type="entry name" value="HpyO/CreE_NAD-binding"/>
</dbReference>
<protein>
    <recommendedName>
        <fullName evidence="1">FAD-dependent urate hydroxylase HpyO/Asp monooxygenase CreE-like FAD/NAD(P)-binding domain-containing protein</fullName>
    </recommendedName>
</protein>
<gene>
    <name evidence="2" type="ORF">DSM109990_01668</name>
</gene>
<sequence length="545" mass="59029">MRADATARIAIIGFGPRGLGALEALSQRLEGTTHRIQIDIYEPSPFPGAGPNFAPSEPEYCLLNIPYRDIAIRPPQGSLVGSFADWQGHPVNPNEFPSRADMGRYLEARRVDLFGQGFTKTDAKLTLVRAHVKRLTQEERGWRLHLENCAPALYDEVLLTLGQPSVEPDDQWARWQRHAAQTEGELAQAYPAAELYTHAAEWSGKRVAIRGLGLSTFDVLRGLTVAQGGHFDTVGYHASAREPACILPFSLNGQPPFPKPKDETLDALFEPLGSETEDFAQAVSAAVTATPETASSLISAALAPVVTRILEAQDVTKAEVLKWLATEWSAPGSQDRQTPMEALRHGIELASGQTVPTIGYALGQVWRKWQDEWRSGFNPRQVAPETARVLVAFDEGLKRYSYGPPLSSARELLALIDAGRVDLSFAANPEIAETARGWTLKAEDEDSEVSVIIDAVLPSPDLHSINVPPLPDLMAKGLVAPISDYLAAAIGADGTVCDQNGSPVPGLCLLGRLALGSVTAVDSLHDCFGQSADRWAEGVVQRIME</sequence>
<dbReference type="Pfam" id="PF13454">
    <property type="entry name" value="NAD_binding_9"/>
    <property type="match status" value="1"/>
</dbReference>
<dbReference type="PANTHER" id="PTHR40254">
    <property type="entry name" value="BLR0577 PROTEIN"/>
    <property type="match status" value="1"/>
</dbReference>
<keyword evidence="3" id="KW-1185">Reference proteome</keyword>
<dbReference type="InterPro" id="IPR052189">
    <property type="entry name" value="L-asp_N-monooxygenase_NS-form"/>
</dbReference>
<evidence type="ECO:0000313" key="3">
    <source>
        <dbReference type="Proteomes" id="UP000831019"/>
    </source>
</evidence>
<dbReference type="SUPFAM" id="SSF51905">
    <property type="entry name" value="FAD/NAD(P)-binding domain"/>
    <property type="match status" value="1"/>
</dbReference>
<dbReference type="RefSeq" id="WP_243260516.1">
    <property type="nucleotide sequence ID" value="NZ_CP085144.1"/>
</dbReference>
<name>A0ABY3ZKZ3_9RHOB</name>
<organism evidence="2 3">
    <name type="scientific">Sulfitobacter dubius</name>
    <dbReference type="NCBI Taxonomy" id="218673"/>
    <lineage>
        <taxon>Bacteria</taxon>
        <taxon>Pseudomonadati</taxon>
        <taxon>Pseudomonadota</taxon>
        <taxon>Alphaproteobacteria</taxon>
        <taxon>Rhodobacterales</taxon>
        <taxon>Roseobacteraceae</taxon>
        <taxon>Sulfitobacter</taxon>
    </lineage>
</organism>
<dbReference type="Gene3D" id="3.50.50.60">
    <property type="entry name" value="FAD/NAD(P)-binding domain"/>
    <property type="match status" value="1"/>
</dbReference>